<comment type="similarity">
    <text evidence="1">Belongs to the ABC transporter superfamily.</text>
</comment>
<evidence type="ECO:0000256" key="1">
    <source>
        <dbReference type="ARBA" id="ARBA00005417"/>
    </source>
</evidence>
<protein>
    <submittedName>
        <fullName evidence="7">ABC transporter ATP-binding protein</fullName>
    </submittedName>
</protein>
<dbReference type="GO" id="GO:0016887">
    <property type="term" value="F:ATP hydrolysis activity"/>
    <property type="evidence" value="ECO:0007669"/>
    <property type="project" value="InterPro"/>
</dbReference>
<dbReference type="GO" id="GO:0015658">
    <property type="term" value="F:branched-chain amino acid transmembrane transporter activity"/>
    <property type="evidence" value="ECO:0007669"/>
    <property type="project" value="TreeGrafter"/>
</dbReference>
<dbReference type="PROSITE" id="PS50893">
    <property type="entry name" value="ABC_TRANSPORTER_2"/>
    <property type="match status" value="1"/>
</dbReference>
<keyword evidence="4 7" id="KW-0067">ATP-binding</keyword>
<dbReference type="PANTHER" id="PTHR43820">
    <property type="entry name" value="HIGH-AFFINITY BRANCHED-CHAIN AMINO ACID TRANSPORT ATP-BINDING PROTEIN LIVF"/>
    <property type="match status" value="1"/>
</dbReference>
<feature type="domain" description="ABC transporter" evidence="6">
    <location>
        <begin position="8"/>
        <end position="238"/>
    </location>
</feature>
<dbReference type="Proteomes" id="UP000298460">
    <property type="component" value="Unassembled WGS sequence"/>
</dbReference>
<dbReference type="Gene3D" id="3.40.50.300">
    <property type="entry name" value="P-loop containing nucleotide triphosphate hydrolases"/>
    <property type="match status" value="1"/>
</dbReference>
<reference evidence="7 8" key="1">
    <citation type="submission" date="2019-03" db="EMBL/GenBank/DDBJ databases">
        <title>Draft Genome Sequence of Desulfosporosinus fructosivorans Strain 63.6F, Isolated from Marine Sediment in the Baltic Sea.</title>
        <authorList>
            <person name="Hausmann B."/>
            <person name="Vandieken V."/>
            <person name="Pjevac P."/>
            <person name="Schreck K."/>
            <person name="Herbold C.W."/>
            <person name="Loy A."/>
        </authorList>
    </citation>
    <scope>NUCLEOTIDE SEQUENCE [LARGE SCALE GENOMIC DNA]</scope>
    <source>
        <strain evidence="7 8">63.6F</strain>
    </source>
</reference>
<dbReference type="EMBL" id="SPQQ01000003">
    <property type="protein sequence ID" value="TGE38367.1"/>
    <property type="molecule type" value="Genomic_DNA"/>
</dbReference>
<dbReference type="OrthoDB" id="9779136at2"/>
<dbReference type="PROSITE" id="PS00211">
    <property type="entry name" value="ABC_TRANSPORTER_1"/>
    <property type="match status" value="1"/>
</dbReference>
<evidence type="ECO:0000256" key="2">
    <source>
        <dbReference type="ARBA" id="ARBA00022448"/>
    </source>
</evidence>
<gene>
    <name evidence="7" type="ORF">E4K67_10470</name>
</gene>
<dbReference type="InterPro" id="IPR003593">
    <property type="entry name" value="AAA+_ATPase"/>
</dbReference>
<proteinExistence type="inferred from homology"/>
<evidence type="ECO:0000313" key="7">
    <source>
        <dbReference type="EMBL" id="TGE38367.1"/>
    </source>
</evidence>
<evidence type="ECO:0000259" key="6">
    <source>
        <dbReference type="PROSITE" id="PS50893"/>
    </source>
</evidence>
<evidence type="ECO:0000256" key="5">
    <source>
        <dbReference type="ARBA" id="ARBA00022970"/>
    </source>
</evidence>
<organism evidence="7 8">
    <name type="scientific">Desulfosporosinus fructosivorans</name>
    <dbReference type="NCBI Taxonomy" id="2018669"/>
    <lineage>
        <taxon>Bacteria</taxon>
        <taxon>Bacillati</taxon>
        <taxon>Bacillota</taxon>
        <taxon>Clostridia</taxon>
        <taxon>Eubacteriales</taxon>
        <taxon>Desulfitobacteriaceae</taxon>
        <taxon>Desulfosporosinus</taxon>
    </lineage>
</organism>
<keyword evidence="5" id="KW-0029">Amino-acid transport</keyword>
<dbReference type="SMART" id="SM00382">
    <property type="entry name" value="AAA"/>
    <property type="match status" value="1"/>
</dbReference>
<comment type="caution">
    <text evidence="7">The sequence shown here is derived from an EMBL/GenBank/DDBJ whole genome shotgun (WGS) entry which is preliminary data.</text>
</comment>
<evidence type="ECO:0000313" key="8">
    <source>
        <dbReference type="Proteomes" id="UP000298460"/>
    </source>
</evidence>
<dbReference type="SUPFAM" id="SSF52540">
    <property type="entry name" value="P-loop containing nucleoside triphosphate hydrolases"/>
    <property type="match status" value="1"/>
</dbReference>
<dbReference type="InterPro" id="IPR052156">
    <property type="entry name" value="BCAA_Transport_ATP-bd_LivF"/>
</dbReference>
<dbReference type="InterPro" id="IPR027417">
    <property type="entry name" value="P-loop_NTPase"/>
</dbReference>
<dbReference type="AlphaFoldDB" id="A0A4Z0R8K2"/>
<name>A0A4Z0R8K2_9FIRM</name>
<dbReference type="PANTHER" id="PTHR43820:SF4">
    <property type="entry name" value="HIGH-AFFINITY BRANCHED-CHAIN AMINO ACID TRANSPORT ATP-BINDING PROTEIN LIVF"/>
    <property type="match status" value="1"/>
</dbReference>
<keyword evidence="8" id="KW-1185">Reference proteome</keyword>
<dbReference type="InterPro" id="IPR003439">
    <property type="entry name" value="ABC_transporter-like_ATP-bd"/>
</dbReference>
<accession>A0A4Z0R8K2</accession>
<dbReference type="Pfam" id="PF00005">
    <property type="entry name" value="ABC_tran"/>
    <property type="match status" value="1"/>
</dbReference>
<evidence type="ECO:0000256" key="4">
    <source>
        <dbReference type="ARBA" id="ARBA00022840"/>
    </source>
</evidence>
<dbReference type="GO" id="GO:0005524">
    <property type="term" value="F:ATP binding"/>
    <property type="evidence" value="ECO:0007669"/>
    <property type="project" value="UniProtKB-KW"/>
</dbReference>
<keyword evidence="2" id="KW-0813">Transport</keyword>
<dbReference type="InterPro" id="IPR017871">
    <property type="entry name" value="ABC_transporter-like_CS"/>
</dbReference>
<keyword evidence="3" id="KW-0547">Nucleotide-binding</keyword>
<dbReference type="CDD" id="cd03224">
    <property type="entry name" value="ABC_TM1139_LivF_branched"/>
    <property type="match status" value="1"/>
</dbReference>
<dbReference type="GO" id="GO:0015807">
    <property type="term" value="P:L-amino acid transport"/>
    <property type="evidence" value="ECO:0007669"/>
    <property type="project" value="TreeGrafter"/>
</dbReference>
<dbReference type="RefSeq" id="WP_135546350.1">
    <property type="nucleotide sequence ID" value="NZ_SPQQ01000003.1"/>
</dbReference>
<evidence type="ECO:0000256" key="3">
    <source>
        <dbReference type="ARBA" id="ARBA00022741"/>
    </source>
</evidence>
<sequence>MTSNNVLLKVEGIDVSYGDFQALRKVKLEVKEGTVVSVIGANGAGKSTLFQAISGLQKPSEGKISFMNNDITGCLAHEIVAQGISMVPEGGRVFPGLSVLENLIIGSYTKDARKKKTKLLRRTYDLFPILLEKANQLAGNLSGGQRQMLAIGRALMSDPKLILFDEVSLGLAPLVVKDIYKQIEAINQEGTTFVLVEQDVRRSLRASEMSYVMLAGEIVLSGKSSELSEESVRKAYFGI</sequence>